<feature type="non-terminal residue" evidence="1">
    <location>
        <position position="1"/>
    </location>
</feature>
<name>A0A0J9EUU7_AJEDA</name>
<reference evidence="1" key="1">
    <citation type="submission" date="2010-03" db="EMBL/GenBank/DDBJ databases">
        <title>Annotation of Blastomyces dermatitidis strain ATCC 18188.</title>
        <authorList>
            <consortium name="The Broad Institute Genome Sequencing Platform"/>
            <consortium name="Broad Institute Genome Sequencing Center for Infectious Disease."/>
            <person name="Cuomo C."/>
            <person name="Klein B."/>
            <person name="Sullivan T."/>
            <person name="Heitman J."/>
            <person name="Young S."/>
            <person name="Zeng Q."/>
            <person name="Gargeya S."/>
            <person name="Alvarado L."/>
            <person name="Berlin A.M."/>
            <person name="Chapman S.B."/>
            <person name="Chen Z."/>
            <person name="Freedman E."/>
            <person name="Gellesch M."/>
            <person name="Goldberg J."/>
            <person name="Griggs A."/>
            <person name="Gujja S."/>
            <person name="Heilman E."/>
            <person name="Heiman D."/>
            <person name="Howarth C."/>
            <person name="Mehta T."/>
            <person name="Neiman D."/>
            <person name="Pearson M."/>
            <person name="Roberts A."/>
            <person name="Saif S."/>
            <person name="Shea T."/>
            <person name="Shenoy N."/>
            <person name="Sisk P."/>
            <person name="Stolte C."/>
            <person name="Sykes S."/>
            <person name="White J."/>
            <person name="Yandava C."/>
            <person name="Haas B."/>
            <person name="Nusbaum C."/>
            <person name="Birren B."/>
        </authorList>
    </citation>
    <scope>NUCLEOTIDE SEQUENCE</scope>
    <source>
        <strain evidence="1">ATCC 18188</strain>
    </source>
</reference>
<sequence length="110" mass="13176">NNVNDTDCKRLKKKIQKLAEKERIEALFRSQMHFMIQNIEKTVLLSEHVNLLAAEVEPERADQKMQDFEMQIDLAERKQQKLFSEKAVKRDFEMIIISDEEKKKKKKNEK</sequence>
<protein>
    <submittedName>
        <fullName evidence="1">Uncharacterized protein</fullName>
    </submittedName>
</protein>
<gene>
    <name evidence="1" type="ORF">BDDG_13927</name>
</gene>
<dbReference type="AlphaFoldDB" id="A0A0J9EUU7"/>
<organism evidence="1">
    <name type="scientific">Ajellomyces dermatitidis (strain ATCC 18188 / CBS 674.68)</name>
    <name type="common">Blastomyces dermatitidis</name>
    <dbReference type="NCBI Taxonomy" id="653446"/>
    <lineage>
        <taxon>Eukaryota</taxon>
        <taxon>Fungi</taxon>
        <taxon>Dikarya</taxon>
        <taxon>Ascomycota</taxon>
        <taxon>Pezizomycotina</taxon>
        <taxon>Eurotiomycetes</taxon>
        <taxon>Eurotiomycetidae</taxon>
        <taxon>Onygenales</taxon>
        <taxon>Ajellomycetaceae</taxon>
        <taxon>Blastomyces</taxon>
    </lineage>
</organism>
<dbReference type="EMBL" id="GG751770">
    <property type="protein sequence ID" value="KMW69772.1"/>
    <property type="molecule type" value="Genomic_DNA"/>
</dbReference>
<dbReference type="Proteomes" id="UP000007802">
    <property type="component" value="Unassembled WGS sequence"/>
</dbReference>
<evidence type="ECO:0000313" key="1">
    <source>
        <dbReference type="EMBL" id="KMW69772.1"/>
    </source>
</evidence>
<proteinExistence type="predicted"/>
<accession>A0A0J9EUU7</accession>